<reference evidence="8 9" key="1">
    <citation type="journal article" date="2023" name="BMC Biol.">
        <title>The compact genome of the sponge Oopsacas minuta (Hexactinellida) is lacking key metazoan core genes.</title>
        <authorList>
            <person name="Santini S."/>
            <person name="Schenkelaars Q."/>
            <person name="Jourda C."/>
            <person name="Duchesne M."/>
            <person name="Belahbib H."/>
            <person name="Rocher C."/>
            <person name="Selva M."/>
            <person name="Riesgo A."/>
            <person name="Vervoort M."/>
            <person name="Leys S.P."/>
            <person name="Kodjabachian L."/>
            <person name="Le Bivic A."/>
            <person name="Borchiellini C."/>
            <person name="Claverie J.M."/>
            <person name="Renard E."/>
        </authorList>
    </citation>
    <scope>NUCLEOTIDE SEQUENCE [LARGE SCALE GENOMIC DNA]</scope>
    <source>
        <strain evidence="8">SPO-2</strain>
    </source>
</reference>
<comment type="similarity">
    <text evidence="1 7">Belongs to the peptidase S10 family.</text>
</comment>
<dbReference type="SUPFAM" id="SSF53474">
    <property type="entry name" value="alpha/beta-Hydrolases"/>
    <property type="match status" value="1"/>
</dbReference>
<evidence type="ECO:0000256" key="1">
    <source>
        <dbReference type="ARBA" id="ARBA00009431"/>
    </source>
</evidence>
<protein>
    <recommendedName>
        <fullName evidence="7">Carboxypeptidase</fullName>
        <ecNumber evidence="7">3.4.16.-</ecNumber>
    </recommendedName>
</protein>
<keyword evidence="6" id="KW-0325">Glycoprotein</keyword>
<accession>A0AAV7KDK0</accession>
<dbReference type="InterPro" id="IPR018202">
    <property type="entry name" value="Ser_caboxypep_ser_AS"/>
</dbReference>
<dbReference type="GO" id="GO:0004185">
    <property type="term" value="F:serine-type carboxypeptidase activity"/>
    <property type="evidence" value="ECO:0007669"/>
    <property type="project" value="UniProtKB-UniRule"/>
</dbReference>
<dbReference type="AlphaFoldDB" id="A0AAV7KDK0"/>
<evidence type="ECO:0000256" key="6">
    <source>
        <dbReference type="ARBA" id="ARBA00023180"/>
    </source>
</evidence>
<organism evidence="8 9">
    <name type="scientific">Oopsacas minuta</name>
    <dbReference type="NCBI Taxonomy" id="111878"/>
    <lineage>
        <taxon>Eukaryota</taxon>
        <taxon>Metazoa</taxon>
        <taxon>Porifera</taxon>
        <taxon>Hexactinellida</taxon>
        <taxon>Hexasterophora</taxon>
        <taxon>Lyssacinosida</taxon>
        <taxon>Leucopsacidae</taxon>
        <taxon>Oopsacas</taxon>
    </lineage>
</organism>
<dbReference type="PROSITE" id="PS00131">
    <property type="entry name" value="CARBOXYPEPT_SER_SER"/>
    <property type="match status" value="1"/>
</dbReference>
<dbReference type="InterPro" id="IPR001563">
    <property type="entry name" value="Peptidase_S10"/>
</dbReference>
<name>A0AAV7KDK0_9METZ</name>
<evidence type="ECO:0000256" key="7">
    <source>
        <dbReference type="RuleBase" id="RU361156"/>
    </source>
</evidence>
<feature type="signal peptide" evidence="7">
    <location>
        <begin position="1"/>
        <end position="19"/>
    </location>
</feature>
<evidence type="ECO:0000256" key="5">
    <source>
        <dbReference type="ARBA" id="ARBA00022801"/>
    </source>
</evidence>
<feature type="chain" id="PRO_5043094626" description="Carboxypeptidase" evidence="7">
    <location>
        <begin position="20"/>
        <end position="446"/>
    </location>
</feature>
<keyword evidence="2 7" id="KW-0121">Carboxypeptidase</keyword>
<proteinExistence type="inferred from homology"/>
<evidence type="ECO:0000256" key="2">
    <source>
        <dbReference type="ARBA" id="ARBA00022645"/>
    </source>
</evidence>
<dbReference type="EMBL" id="JAKMXF010000066">
    <property type="protein sequence ID" value="KAI6659308.1"/>
    <property type="molecule type" value="Genomic_DNA"/>
</dbReference>
<evidence type="ECO:0000313" key="9">
    <source>
        <dbReference type="Proteomes" id="UP001165289"/>
    </source>
</evidence>
<evidence type="ECO:0000256" key="3">
    <source>
        <dbReference type="ARBA" id="ARBA00022670"/>
    </source>
</evidence>
<gene>
    <name evidence="8" type="ORF">LOD99_14979</name>
</gene>
<dbReference type="EC" id="3.4.16.-" evidence="7"/>
<keyword evidence="4 7" id="KW-0732">Signal</keyword>
<dbReference type="Proteomes" id="UP001165289">
    <property type="component" value="Unassembled WGS sequence"/>
</dbReference>
<dbReference type="GO" id="GO:0006508">
    <property type="term" value="P:proteolysis"/>
    <property type="evidence" value="ECO:0007669"/>
    <property type="project" value="UniProtKB-KW"/>
</dbReference>
<dbReference type="PANTHER" id="PTHR11802:SF113">
    <property type="entry name" value="SERINE CARBOXYPEPTIDASE CTSA-4.1"/>
    <property type="match status" value="1"/>
</dbReference>
<dbReference type="Pfam" id="PF00450">
    <property type="entry name" value="Peptidase_S10"/>
    <property type="match status" value="1"/>
</dbReference>
<dbReference type="Gene3D" id="3.40.50.1820">
    <property type="entry name" value="alpha/beta hydrolase"/>
    <property type="match status" value="1"/>
</dbReference>
<evidence type="ECO:0000313" key="8">
    <source>
        <dbReference type="EMBL" id="KAI6659308.1"/>
    </source>
</evidence>
<keyword evidence="9" id="KW-1185">Reference proteome</keyword>
<dbReference type="InterPro" id="IPR029058">
    <property type="entry name" value="AB_hydrolase_fold"/>
</dbReference>
<keyword evidence="5 7" id="KW-0378">Hydrolase</keyword>
<keyword evidence="3 7" id="KW-0645">Protease</keyword>
<dbReference type="PANTHER" id="PTHR11802">
    <property type="entry name" value="SERINE PROTEASE FAMILY S10 SERINE CARBOXYPEPTIDASE"/>
    <property type="match status" value="1"/>
</dbReference>
<sequence length="446" mass="51122">MPLIQFHFFAFLIILAVTAVKHIYTLPEIPVEGLPRNFSWPDKVKQFSGYINVNKTHGNHFFYWFFESRSKPSEDPLILWLTGGPGCASTLALLVENGPFLIDNDNGKLNYNPYGWNSFANLLYVDQPVGTGFSYTDNPLGFETNEQTIARELTTFMEEFYQNYPKYSKLPFYIIGESYAGHYIPPFSAYILKNSQIVKANLKGIAIGDGWVNPKLQFSSYLDYMSSIDYISQSNYEMIDEVFRKPCMKLFELGSYYLSGIECEIYSSALMDAAELHMKRSINTYDVRVRCIEPPMCYNFSSTHKFLNRKDVQMALGVDRYWLSCNLIPDIVLLLDENKDYHADVAFTLSQGVRVLVYSGKDDYICNYLGGKAWTESMEWSGKSEFSEKNLTNWIYNGAKVGEFKAVKDLTLLFIEKSGHMVPMNQPEVSLAMVNHFLNGKPFQSD</sequence>
<dbReference type="PRINTS" id="PR00724">
    <property type="entry name" value="CRBOXYPTASEC"/>
</dbReference>
<comment type="caution">
    <text evidence="8">The sequence shown here is derived from an EMBL/GenBank/DDBJ whole genome shotgun (WGS) entry which is preliminary data.</text>
</comment>
<evidence type="ECO:0000256" key="4">
    <source>
        <dbReference type="ARBA" id="ARBA00022729"/>
    </source>
</evidence>